<evidence type="ECO:0000259" key="8">
    <source>
        <dbReference type="PROSITE" id="PS50089"/>
    </source>
</evidence>
<protein>
    <submittedName>
        <fullName evidence="11">Tripartite motif-containing protein 16</fullName>
    </submittedName>
</protein>
<keyword evidence="12" id="KW-1185">Reference proteome</keyword>
<sequence length="544" mass="62643">MAEATISQDQFSCPICLDLLKDPVTLTCGHSFCMNCITGCWDQDEHKGVYSSCPQCRQTFTPRPVLGKNVMLAKMLEKLIKPKLQTVVPAEHYAGPGDTECDVCTGRKCKAVKSCVVCMESYCQTHFKHHEEFHSGSGKRHKITDAIGRLQDMICREHHKLLEVYCRSDQQCICVLCMMNEHKTHDTVTVAEQRTEQEKHLKERLKQQIQEIEKKIQELREAVKYHKVAVKDSERIFTELICSIEKSRSEVTQLIKDQEKAAVSRAEEFLKQLEQKIADLRKKEVELEQHSHAEDICFLQSFQSLSVLPMDSPNVNISSLLSYDNIQKSVSHLRKKLEDFCCKETETISFIVSCIQIIPFTEPKTREEFLQYRSHFTLDPNTVNKNLCLSEGNRMATHTNIFQWYPDHPDRFDHWEQVLCREKVCGRCYWEVEWNRSVGISVAYKSITRKGAGNACLFGCNGQSWKLSCNPFSSSFFHNNREKKLPLESSSCIGVYVDHSAGILSFYKVSDSMTLIHREQTKFTQPLYPGFRVTEESSVKLCDI</sequence>
<dbReference type="InterPro" id="IPR001870">
    <property type="entry name" value="B30.2/SPRY"/>
</dbReference>
<evidence type="ECO:0000313" key="11">
    <source>
        <dbReference type="EMBL" id="KAI2662229.1"/>
    </source>
</evidence>
<dbReference type="Gene3D" id="3.30.40.10">
    <property type="entry name" value="Zinc/RING finger domain, C3HC4 (zinc finger)"/>
    <property type="match status" value="1"/>
</dbReference>
<dbReference type="SMART" id="SM00336">
    <property type="entry name" value="BBOX"/>
    <property type="match status" value="1"/>
</dbReference>
<evidence type="ECO:0000256" key="1">
    <source>
        <dbReference type="ARBA" id="ARBA00022588"/>
    </source>
</evidence>
<dbReference type="InterPro" id="IPR003877">
    <property type="entry name" value="SPRY_dom"/>
</dbReference>
<feature type="domain" description="B box-type" evidence="9">
    <location>
        <begin position="150"/>
        <end position="190"/>
    </location>
</feature>
<dbReference type="SUPFAM" id="SSF49899">
    <property type="entry name" value="Concanavalin A-like lectins/glucanases"/>
    <property type="match status" value="1"/>
</dbReference>
<evidence type="ECO:0000256" key="4">
    <source>
        <dbReference type="ARBA" id="ARBA00022833"/>
    </source>
</evidence>
<dbReference type="InterPro" id="IPR013083">
    <property type="entry name" value="Znf_RING/FYVE/PHD"/>
</dbReference>
<proteinExistence type="predicted"/>
<dbReference type="PROSITE" id="PS50188">
    <property type="entry name" value="B302_SPRY"/>
    <property type="match status" value="1"/>
</dbReference>
<feature type="coiled-coil region" evidence="7">
    <location>
        <begin position="188"/>
        <end position="229"/>
    </location>
</feature>
<dbReference type="CDD" id="cd19769">
    <property type="entry name" value="Bbox2_TRIM16-like"/>
    <property type="match status" value="1"/>
</dbReference>
<accession>A0ABQ8MH72</accession>
<dbReference type="PROSITE" id="PS50089">
    <property type="entry name" value="ZF_RING_2"/>
    <property type="match status" value="1"/>
</dbReference>
<keyword evidence="1" id="KW-0399">Innate immunity</keyword>
<dbReference type="PANTHER" id="PTHR25465">
    <property type="entry name" value="B-BOX DOMAIN CONTAINING"/>
    <property type="match status" value="1"/>
</dbReference>
<keyword evidence="5" id="KW-0391">Immunity</keyword>
<dbReference type="Pfam" id="PF00622">
    <property type="entry name" value="SPRY"/>
    <property type="match status" value="1"/>
</dbReference>
<dbReference type="SMART" id="SM00184">
    <property type="entry name" value="RING"/>
    <property type="match status" value="1"/>
</dbReference>
<dbReference type="InterPro" id="IPR017907">
    <property type="entry name" value="Znf_RING_CS"/>
</dbReference>
<dbReference type="Gene3D" id="2.60.120.920">
    <property type="match status" value="1"/>
</dbReference>
<dbReference type="SUPFAM" id="SSF57845">
    <property type="entry name" value="B-box zinc-binding domain"/>
    <property type="match status" value="1"/>
</dbReference>
<dbReference type="SMART" id="SM00449">
    <property type="entry name" value="SPRY"/>
    <property type="match status" value="1"/>
</dbReference>
<dbReference type="InterPro" id="IPR000315">
    <property type="entry name" value="Znf_B-box"/>
</dbReference>
<dbReference type="Pfam" id="PF00643">
    <property type="entry name" value="zf-B_box"/>
    <property type="match status" value="1"/>
</dbReference>
<dbReference type="Proteomes" id="UP000830375">
    <property type="component" value="Unassembled WGS sequence"/>
</dbReference>
<dbReference type="InterPro" id="IPR051051">
    <property type="entry name" value="E3_ubiq-ligase_TRIM/RNF"/>
</dbReference>
<dbReference type="InterPro" id="IPR058030">
    <property type="entry name" value="TRIM8/14/16/25/29/45/65_CC"/>
</dbReference>
<dbReference type="Pfam" id="PF15227">
    <property type="entry name" value="zf-C3HC4_4"/>
    <property type="match status" value="1"/>
</dbReference>
<dbReference type="Gene3D" id="3.30.160.60">
    <property type="entry name" value="Classic Zinc Finger"/>
    <property type="match status" value="1"/>
</dbReference>
<dbReference type="PANTHER" id="PTHR25465:SF5">
    <property type="entry name" value="E3 UBIQUITIN_ISG15 LIGASE TRIM25-RELATED"/>
    <property type="match status" value="1"/>
</dbReference>
<evidence type="ECO:0000256" key="3">
    <source>
        <dbReference type="ARBA" id="ARBA00022771"/>
    </source>
</evidence>
<dbReference type="Gene3D" id="4.10.830.40">
    <property type="match status" value="1"/>
</dbReference>
<dbReference type="InterPro" id="IPR013320">
    <property type="entry name" value="ConA-like_dom_sf"/>
</dbReference>
<dbReference type="CDD" id="cd16040">
    <property type="entry name" value="SPRY_PRY_SNTX"/>
    <property type="match status" value="1"/>
</dbReference>
<feature type="domain" description="RING-type" evidence="8">
    <location>
        <begin position="13"/>
        <end position="57"/>
    </location>
</feature>
<keyword evidence="2" id="KW-0479">Metal-binding</keyword>
<dbReference type="InterPro" id="IPR043136">
    <property type="entry name" value="B30.2/SPRY_sf"/>
</dbReference>
<dbReference type="PROSITE" id="PS00518">
    <property type="entry name" value="ZF_RING_1"/>
    <property type="match status" value="1"/>
</dbReference>
<dbReference type="SUPFAM" id="SSF57850">
    <property type="entry name" value="RING/U-box"/>
    <property type="match status" value="1"/>
</dbReference>
<keyword evidence="7" id="KW-0175">Coiled coil</keyword>
<feature type="coiled-coil region" evidence="7">
    <location>
        <begin position="256"/>
        <end position="290"/>
    </location>
</feature>
<dbReference type="PROSITE" id="PS50119">
    <property type="entry name" value="ZF_BBOX"/>
    <property type="match status" value="1"/>
</dbReference>
<name>A0ABQ8MH72_LABRO</name>
<dbReference type="InterPro" id="IPR003879">
    <property type="entry name" value="Butyrophylin_SPRY"/>
</dbReference>
<evidence type="ECO:0000256" key="7">
    <source>
        <dbReference type="SAM" id="Coils"/>
    </source>
</evidence>
<dbReference type="EMBL" id="JACTAM010000007">
    <property type="protein sequence ID" value="KAI2662229.1"/>
    <property type="molecule type" value="Genomic_DNA"/>
</dbReference>
<dbReference type="Pfam" id="PF13765">
    <property type="entry name" value="PRY"/>
    <property type="match status" value="1"/>
</dbReference>
<evidence type="ECO:0000259" key="9">
    <source>
        <dbReference type="PROSITE" id="PS50119"/>
    </source>
</evidence>
<dbReference type="PRINTS" id="PR01407">
    <property type="entry name" value="BUTYPHLNCDUF"/>
</dbReference>
<evidence type="ECO:0000256" key="2">
    <source>
        <dbReference type="ARBA" id="ARBA00022723"/>
    </source>
</evidence>
<comment type="caution">
    <text evidence="11">The sequence shown here is derived from an EMBL/GenBank/DDBJ whole genome shotgun (WGS) entry which is preliminary data.</text>
</comment>
<keyword evidence="3 6" id="KW-0863">Zinc-finger</keyword>
<dbReference type="InterPro" id="IPR006574">
    <property type="entry name" value="PRY"/>
</dbReference>
<evidence type="ECO:0000256" key="6">
    <source>
        <dbReference type="PROSITE-ProRule" id="PRU00024"/>
    </source>
</evidence>
<evidence type="ECO:0000256" key="5">
    <source>
        <dbReference type="ARBA" id="ARBA00022859"/>
    </source>
</evidence>
<keyword evidence="4" id="KW-0862">Zinc</keyword>
<evidence type="ECO:0000313" key="12">
    <source>
        <dbReference type="Proteomes" id="UP000830375"/>
    </source>
</evidence>
<dbReference type="Pfam" id="PF25600">
    <property type="entry name" value="TRIM_CC"/>
    <property type="match status" value="1"/>
</dbReference>
<feature type="domain" description="B30.2/SPRY" evidence="10">
    <location>
        <begin position="356"/>
        <end position="544"/>
    </location>
</feature>
<gene>
    <name evidence="11" type="ORF">H4Q32_001034</name>
</gene>
<evidence type="ECO:0000259" key="10">
    <source>
        <dbReference type="PROSITE" id="PS50188"/>
    </source>
</evidence>
<dbReference type="InterPro" id="IPR001841">
    <property type="entry name" value="Znf_RING"/>
</dbReference>
<dbReference type="SMART" id="SM00589">
    <property type="entry name" value="PRY"/>
    <property type="match status" value="1"/>
</dbReference>
<reference evidence="11 12" key="1">
    <citation type="submission" date="2022-01" db="EMBL/GenBank/DDBJ databases">
        <title>A high-quality chromosome-level genome assembly of rohu carp, Labeo rohita.</title>
        <authorList>
            <person name="Arick M.A. II"/>
            <person name="Hsu C.-Y."/>
            <person name="Magbanua Z."/>
            <person name="Pechanova O."/>
            <person name="Grover C."/>
            <person name="Miller E."/>
            <person name="Thrash A."/>
            <person name="Ezzel L."/>
            <person name="Alam S."/>
            <person name="Benzie J."/>
            <person name="Hamilton M."/>
            <person name="Karsi A."/>
            <person name="Lawrence M.L."/>
            <person name="Peterson D.G."/>
        </authorList>
    </citation>
    <scope>NUCLEOTIDE SEQUENCE [LARGE SCALE GENOMIC DNA]</scope>
    <source>
        <strain evidence="12">BAU-BD-2019</strain>
        <tissue evidence="11">Blood</tissue>
    </source>
</reference>
<organism evidence="11 12">
    <name type="scientific">Labeo rohita</name>
    <name type="common">Indian major carp</name>
    <name type="synonym">Cyprinus rohita</name>
    <dbReference type="NCBI Taxonomy" id="84645"/>
    <lineage>
        <taxon>Eukaryota</taxon>
        <taxon>Metazoa</taxon>
        <taxon>Chordata</taxon>
        <taxon>Craniata</taxon>
        <taxon>Vertebrata</taxon>
        <taxon>Euteleostomi</taxon>
        <taxon>Actinopterygii</taxon>
        <taxon>Neopterygii</taxon>
        <taxon>Teleostei</taxon>
        <taxon>Ostariophysi</taxon>
        <taxon>Cypriniformes</taxon>
        <taxon>Cyprinidae</taxon>
        <taxon>Labeoninae</taxon>
        <taxon>Labeonini</taxon>
        <taxon>Labeo</taxon>
    </lineage>
</organism>